<keyword evidence="5" id="KW-1133">Transmembrane helix</keyword>
<comment type="subcellular location">
    <subcellularLocation>
        <location evidence="4">Cell membrane</location>
    </subcellularLocation>
    <subcellularLocation>
        <location evidence="1">Membrane</location>
        <topology evidence="1">Multi-pass membrane protein</topology>
    </subcellularLocation>
</comment>
<protein>
    <submittedName>
        <fullName evidence="6">Spore germination protein</fullName>
    </submittedName>
</protein>
<dbReference type="PIRSF" id="PIRSF005690">
    <property type="entry name" value="GerBA"/>
    <property type="match status" value="1"/>
</dbReference>
<evidence type="ECO:0000256" key="3">
    <source>
        <dbReference type="ARBA" id="ARBA00023136"/>
    </source>
</evidence>
<comment type="caution">
    <text evidence="6">The sequence shown here is derived from an EMBL/GenBank/DDBJ whole genome shotgun (WGS) entry which is preliminary data.</text>
</comment>
<reference evidence="6" key="1">
    <citation type="submission" date="2022-11" db="EMBL/GenBank/DDBJ databases">
        <title>WGS of Natronobacillus azotifigens 24KS-1, an anaerobic diazotrophic haloalkaliphile from soda-rich habitats.</title>
        <authorList>
            <person name="Sorokin D.Y."/>
            <person name="Merkel A.Y."/>
        </authorList>
    </citation>
    <scope>NUCLEOTIDE SEQUENCE</scope>
    <source>
        <strain evidence="6">24KS-1</strain>
    </source>
</reference>
<accession>A0A9J6R8X6</accession>
<dbReference type="RefSeq" id="WP_268778472.1">
    <property type="nucleotide sequence ID" value="NZ_JAPRAT010000001.1"/>
</dbReference>
<dbReference type="EMBL" id="JAPRAT010000001">
    <property type="protein sequence ID" value="MCZ0701708.1"/>
    <property type="molecule type" value="Genomic_DNA"/>
</dbReference>
<keyword evidence="3 4" id="KW-0472">Membrane</keyword>
<evidence type="ECO:0000256" key="4">
    <source>
        <dbReference type="PIRNR" id="PIRNR005690"/>
    </source>
</evidence>
<dbReference type="AlphaFoldDB" id="A0A9J6R8X6"/>
<dbReference type="InterPro" id="IPR050768">
    <property type="entry name" value="UPF0353/GerABKA_families"/>
</dbReference>
<proteinExistence type="inferred from homology"/>
<feature type="transmembrane region" description="Helical" evidence="5">
    <location>
        <begin position="286"/>
        <end position="308"/>
    </location>
</feature>
<keyword evidence="7" id="KW-1185">Reference proteome</keyword>
<sequence>MTKSFHLTEREKWFNQKFYISKDIIYHPFTLGNDLDCMLIYIQGLVNQDLLQQHVLEPLLNTCTNDTSIHEVLKKVTIQKQISVSGYTVIDQLEKALTSILEGNVLLLIDNEVQMIAFPLSEYKIREITESSTENVIRGPKDSFVEDLPTNLTILRRKVRSERLTIETLNFGTLTNTETALVYIRGLCSDKLLKEVKQRLSRINIDAVLGTSQLEAYLEDDPYSPFPQIGNTERPDVVAGALLEGRVVLFTDGSPFPIMAPMTFFMMLQSPEDYYQRFMHSTFTRWLRIFFMCISLVLPSFYIAVINFHPEMLPGDLIITIAASREVIPFPAIVEALIMEISFELLREAGLRIPKPLGQTVSILGALIIGTAAVQAGIVSAPMVIIVSLTGISSFIIPHFDLATSLRLLRFPMLFLSSMVGMFGLMSGLIIILFHLCSLRSFGTPYLQPVAPIVFSDWKDTLVRAPFRSIRTRAKLFGTKNPVRNSNHSRPTKPKESD</sequence>
<comment type="similarity">
    <text evidence="2 4">Belongs to the GerABKA family.</text>
</comment>
<dbReference type="InterPro" id="IPR004995">
    <property type="entry name" value="Spore_Ger"/>
</dbReference>
<evidence type="ECO:0000256" key="2">
    <source>
        <dbReference type="ARBA" id="ARBA00005278"/>
    </source>
</evidence>
<evidence type="ECO:0000313" key="6">
    <source>
        <dbReference type="EMBL" id="MCZ0701708.1"/>
    </source>
</evidence>
<dbReference type="PANTHER" id="PTHR22550:SF5">
    <property type="entry name" value="LEUCINE ZIPPER PROTEIN 4"/>
    <property type="match status" value="1"/>
</dbReference>
<dbReference type="Pfam" id="PF03323">
    <property type="entry name" value="GerA"/>
    <property type="match status" value="1"/>
</dbReference>
<gene>
    <name evidence="6" type="ORF">OWO01_00600</name>
</gene>
<evidence type="ECO:0000313" key="7">
    <source>
        <dbReference type="Proteomes" id="UP001084197"/>
    </source>
</evidence>
<dbReference type="PANTHER" id="PTHR22550">
    <property type="entry name" value="SPORE GERMINATION PROTEIN"/>
    <property type="match status" value="1"/>
</dbReference>
<dbReference type="GO" id="GO:0005886">
    <property type="term" value="C:plasma membrane"/>
    <property type="evidence" value="ECO:0007669"/>
    <property type="project" value="UniProtKB-SubCell"/>
</dbReference>
<name>A0A9J6R8X6_9BACI</name>
<feature type="transmembrane region" description="Helical" evidence="5">
    <location>
        <begin position="414"/>
        <end position="436"/>
    </location>
</feature>
<keyword evidence="5" id="KW-0812">Transmembrane</keyword>
<evidence type="ECO:0000256" key="5">
    <source>
        <dbReference type="SAM" id="Phobius"/>
    </source>
</evidence>
<evidence type="ECO:0000256" key="1">
    <source>
        <dbReference type="ARBA" id="ARBA00004141"/>
    </source>
</evidence>
<organism evidence="6 7">
    <name type="scientific">Natronobacillus azotifigens</name>
    <dbReference type="NCBI Taxonomy" id="472978"/>
    <lineage>
        <taxon>Bacteria</taxon>
        <taxon>Bacillati</taxon>
        <taxon>Bacillota</taxon>
        <taxon>Bacilli</taxon>
        <taxon>Bacillales</taxon>
        <taxon>Bacillaceae</taxon>
        <taxon>Natronobacillus</taxon>
    </lineage>
</organism>
<dbReference type="GO" id="GO:0009847">
    <property type="term" value="P:spore germination"/>
    <property type="evidence" value="ECO:0007669"/>
    <property type="project" value="UniProtKB-UniRule"/>
</dbReference>
<feature type="transmembrane region" description="Helical" evidence="5">
    <location>
        <begin position="384"/>
        <end position="402"/>
    </location>
</feature>
<dbReference type="Proteomes" id="UP001084197">
    <property type="component" value="Unassembled WGS sequence"/>
</dbReference>